<keyword evidence="11" id="KW-0472">Membrane</keyword>
<comment type="subcellular location">
    <subcellularLocation>
        <location evidence="1">Peroxisome membrane</location>
        <topology evidence="1">Multi-pass membrane protein</topology>
    </subcellularLocation>
</comment>
<evidence type="ECO:0000259" key="14">
    <source>
        <dbReference type="Pfam" id="PF04757"/>
    </source>
</evidence>
<keyword evidence="6" id="KW-0479">Metal-binding</keyword>
<dbReference type="EMBL" id="JASCZI010182102">
    <property type="protein sequence ID" value="MED6187029.1"/>
    <property type="molecule type" value="Genomic_DNA"/>
</dbReference>
<evidence type="ECO:0000256" key="9">
    <source>
        <dbReference type="ARBA" id="ARBA00022927"/>
    </source>
</evidence>
<keyword evidence="4" id="KW-0813">Transport</keyword>
<comment type="pathway">
    <text evidence="2">Protein modification; protein ubiquitination.</text>
</comment>
<keyword evidence="7" id="KW-0863">Zinc-finger</keyword>
<proteinExistence type="inferred from homology"/>
<dbReference type="Proteomes" id="UP001341840">
    <property type="component" value="Unassembled WGS sequence"/>
</dbReference>
<keyword evidence="9" id="KW-0653">Protein transport</keyword>
<evidence type="ECO:0000256" key="4">
    <source>
        <dbReference type="ARBA" id="ARBA00022448"/>
    </source>
</evidence>
<evidence type="ECO:0000256" key="1">
    <source>
        <dbReference type="ARBA" id="ARBA00004585"/>
    </source>
</evidence>
<evidence type="ECO:0000256" key="7">
    <source>
        <dbReference type="ARBA" id="ARBA00022771"/>
    </source>
</evidence>
<keyword evidence="10" id="KW-1133">Transmembrane helix</keyword>
<dbReference type="PANTHER" id="PTHR12888:SF0">
    <property type="entry name" value="PEROXISOME ASSEMBLY PROTEIN 12"/>
    <property type="match status" value="1"/>
</dbReference>
<dbReference type="PANTHER" id="PTHR12888">
    <property type="entry name" value="PEROXISOME ASSEMBLY PROTEIN 12 PEROXIN-12"/>
    <property type="match status" value="1"/>
</dbReference>
<dbReference type="SUPFAM" id="SSF57850">
    <property type="entry name" value="RING/U-box"/>
    <property type="match status" value="1"/>
</dbReference>
<evidence type="ECO:0000256" key="13">
    <source>
        <dbReference type="ARBA" id="ARBA00029692"/>
    </source>
</evidence>
<dbReference type="Pfam" id="PF04757">
    <property type="entry name" value="Pex2_Pex12"/>
    <property type="match status" value="1"/>
</dbReference>
<evidence type="ECO:0000256" key="5">
    <source>
        <dbReference type="ARBA" id="ARBA00022692"/>
    </source>
</evidence>
<protein>
    <recommendedName>
        <fullName evidence="13">Peroxin-12</fullName>
    </recommendedName>
</protein>
<evidence type="ECO:0000256" key="8">
    <source>
        <dbReference type="ARBA" id="ARBA00022833"/>
    </source>
</evidence>
<comment type="similarity">
    <text evidence="3">Belongs to the pex2/pex10/pex12 family.</text>
</comment>
<evidence type="ECO:0000256" key="12">
    <source>
        <dbReference type="ARBA" id="ARBA00023140"/>
    </source>
</evidence>
<evidence type="ECO:0000256" key="3">
    <source>
        <dbReference type="ARBA" id="ARBA00008704"/>
    </source>
</evidence>
<dbReference type="Gene3D" id="3.30.40.10">
    <property type="entry name" value="Zinc/RING finger domain, C3HC4 (zinc finger)"/>
    <property type="match status" value="1"/>
</dbReference>
<keyword evidence="16" id="KW-1185">Reference proteome</keyword>
<evidence type="ECO:0000256" key="10">
    <source>
        <dbReference type="ARBA" id="ARBA00022989"/>
    </source>
</evidence>
<keyword evidence="15" id="KW-0436">Ligase</keyword>
<evidence type="ECO:0000256" key="11">
    <source>
        <dbReference type="ARBA" id="ARBA00023136"/>
    </source>
</evidence>
<organism evidence="15 16">
    <name type="scientific">Stylosanthes scabra</name>
    <dbReference type="NCBI Taxonomy" id="79078"/>
    <lineage>
        <taxon>Eukaryota</taxon>
        <taxon>Viridiplantae</taxon>
        <taxon>Streptophyta</taxon>
        <taxon>Embryophyta</taxon>
        <taxon>Tracheophyta</taxon>
        <taxon>Spermatophyta</taxon>
        <taxon>Magnoliopsida</taxon>
        <taxon>eudicotyledons</taxon>
        <taxon>Gunneridae</taxon>
        <taxon>Pentapetalae</taxon>
        <taxon>rosids</taxon>
        <taxon>fabids</taxon>
        <taxon>Fabales</taxon>
        <taxon>Fabaceae</taxon>
        <taxon>Papilionoideae</taxon>
        <taxon>50 kb inversion clade</taxon>
        <taxon>dalbergioids sensu lato</taxon>
        <taxon>Dalbergieae</taxon>
        <taxon>Pterocarpus clade</taxon>
        <taxon>Stylosanthes</taxon>
    </lineage>
</organism>
<gene>
    <name evidence="15" type="primary">PEX12_3</name>
    <name evidence="15" type="ORF">PIB30_072493</name>
</gene>
<dbReference type="InterPro" id="IPR013083">
    <property type="entry name" value="Znf_RING/FYVE/PHD"/>
</dbReference>
<dbReference type="PIRSF" id="PIRSF038074">
    <property type="entry name" value="Peroxisome_assembly_p12"/>
    <property type="match status" value="1"/>
</dbReference>
<feature type="domain" description="Pex N-terminal" evidence="14">
    <location>
        <begin position="21"/>
        <end position="306"/>
    </location>
</feature>
<comment type="caution">
    <text evidence="15">The sequence shown here is derived from an EMBL/GenBank/DDBJ whole genome shotgun (WGS) entry which is preliminary data.</text>
</comment>
<dbReference type="GO" id="GO:0016874">
    <property type="term" value="F:ligase activity"/>
    <property type="evidence" value="ECO:0007669"/>
    <property type="project" value="UniProtKB-KW"/>
</dbReference>
<dbReference type="CDD" id="cd16451">
    <property type="entry name" value="mRING_PEX12"/>
    <property type="match status" value="1"/>
</dbReference>
<keyword evidence="5" id="KW-0812">Transmembrane</keyword>
<name>A0ABU6WNS3_9FABA</name>
<accession>A0ABU6WNS3</accession>
<keyword evidence="12" id="KW-0576">Peroxisome</keyword>
<dbReference type="InterPro" id="IPR006845">
    <property type="entry name" value="Pex_N"/>
</dbReference>
<dbReference type="InterPro" id="IPR017375">
    <property type="entry name" value="PEX12"/>
</dbReference>
<evidence type="ECO:0000313" key="16">
    <source>
        <dbReference type="Proteomes" id="UP001341840"/>
    </source>
</evidence>
<evidence type="ECO:0000313" key="15">
    <source>
        <dbReference type="EMBL" id="MED6187029.1"/>
    </source>
</evidence>
<keyword evidence="8" id="KW-0862">Zinc</keyword>
<sequence length="396" mass="44755">MLFQVGGQGSRPTFFEMAAAQQLPASLRAALTYSLGVFALRRPFLHRLLDYEHESFALLMLVLETHSLRTTDASFAESLYGLRRRPANVALNIHASSLSPDSDNPPPNSALQRRQKVLSVVFLVVLPYLKSKLHSVYNRESEARLQATLWGDDQNEGFDSTLSFEEDSPLSRGALDSDANASLRERLRKRLQKIVGFCYPWLHATTEGLQFAYQLLYLLDATGYYSLALHALGVQVCRATGQEMMDTSSRISKIRSRERERLRGPQWLKTLQGALLSCMYTVLDYAQTGLIAAVFFFKMMEWWYQSAEERMSAPTVYPPPPPPPPPKLAKEGIPLPSDRTICPLCSQKRANPSVVTVSGFVFCYACIFKYITQYKRCPVTLIPATVEQIRRLFHDV</sequence>
<evidence type="ECO:0000256" key="2">
    <source>
        <dbReference type="ARBA" id="ARBA00004906"/>
    </source>
</evidence>
<evidence type="ECO:0000256" key="6">
    <source>
        <dbReference type="ARBA" id="ARBA00022723"/>
    </source>
</evidence>
<reference evidence="15 16" key="1">
    <citation type="journal article" date="2023" name="Plants (Basel)">
        <title>Bridging the Gap: Combining Genomics and Transcriptomics Approaches to Understand Stylosanthes scabra, an Orphan Legume from the Brazilian Caatinga.</title>
        <authorList>
            <person name="Ferreira-Neto J.R.C."/>
            <person name="da Silva M.D."/>
            <person name="Binneck E."/>
            <person name="de Melo N.F."/>
            <person name="da Silva R.H."/>
            <person name="de Melo A.L.T.M."/>
            <person name="Pandolfi V."/>
            <person name="Bustamante F.O."/>
            <person name="Brasileiro-Vidal A.C."/>
            <person name="Benko-Iseppon A.M."/>
        </authorList>
    </citation>
    <scope>NUCLEOTIDE SEQUENCE [LARGE SCALE GENOMIC DNA]</scope>
    <source>
        <tissue evidence="15">Leaves</tissue>
    </source>
</reference>